<evidence type="ECO:0000256" key="2">
    <source>
        <dbReference type="ARBA" id="ARBA00004882"/>
    </source>
</evidence>
<dbReference type="EC" id="3.5.4.26" evidence="12"/>
<dbReference type="PROSITE" id="PS00903">
    <property type="entry name" value="CYT_DCMP_DEAMINASES_1"/>
    <property type="match status" value="1"/>
</dbReference>
<proteinExistence type="predicted"/>
<keyword evidence="5" id="KW-0479">Metal-binding</keyword>
<dbReference type="EC" id="1.1.1.193" evidence="12"/>
<gene>
    <name evidence="12" type="ORF">MNBD_BACTEROID01-2045</name>
</gene>
<evidence type="ECO:0000256" key="8">
    <source>
        <dbReference type="ARBA" id="ARBA00022857"/>
    </source>
</evidence>
<organism evidence="12">
    <name type="scientific">hydrothermal vent metagenome</name>
    <dbReference type="NCBI Taxonomy" id="652676"/>
    <lineage>
        <taxon>unclassified sequences</taxon>
        <taxon>metagenomes</taxon>
        <taxon>ecological metagenomes</taxon>
    </lineage>
</organism>
<keyword evidence="9 12" id="KW-0560">Oxidoreductase</keyword>
<dbReference type="InterPro" id="IPR002734">
    <property type="entry name" value="RibDG_C"/>
</dbReference>
<keyword evidence="8" id="KW-0521">NADP</keyword>
<dbReference type="GO" id="GO:0008835">
    <property type="term" value="F:diaminohydroxyphosphoribosylaminopyrimidine deaminase activity"/>
    <property type="evidence" value="ECO:0007669"/>
    <property type="project" value="UniProtKB-EC"/>
</dbReference>
<evidence type="ECO:0000256" key="5">
    <source>
        <dbReference type="ARBA" id="ARBA00022723"/>
    </source>
</evidence>
<dbReference type="Pfam" id="PF00383">
    <property type="entry name" value="dCMP_cyt_deam_1"/>
    <property type="match status" value="1"/>
</dbReference>
<reference evidence="12" key="1">
    <citation type="submission" date="2018-06" db="EMBL/GenBank/DDBJ databases">
        <authorList>
            <person name="Zhirakovskaya E."/>
        </authorList>
    </citation>
    <scope>NUCLEOTIDE SEQUENCE</scope>
</reference>
<evidence type="ECO:0000256" key="7">
    <source>
        <dbReference type="ARBA" id="ARBA00022833"/>
    </source>
</evidence>
<dbReference type="Gene3D" id="3.40.430.10">
    <property type="entry name" value="Dihydrofolate Reductase, subunit A"/>
    <property type="match status" value="1"/>
</dbReference>
<dbReference type="PANTHER" id="PTHR38011:SF7">
    <property type="entry name" value="2,5-DIAMINO-6-RIBOSYLAMINO-4(3H)-PYRIMIDINONE 5'-PHOSPHATE REDUCTASE"/>
    <property type="match status" value="1"/>
</dbReference>
<dbReference type="InterPro" id="IPR016192">
    <property type="entry name" value="APOBEC/CMP_deaminase_Zn-bd"/>
</dbReference>
<dbReference type="Pfam" id="PF01872">
    <property type="entry name" value="RibD_C"/>
    <property type="match status" value="1"/>
</dbReference>
<dbReference type="SUPFAM" id="SSF53597">
    <property type="entry name" value="Dihydrofolate reductase-like"/>
    <property type="match status" value="1"/>
</dbReference>
<evidence type="ECO:0000256" key="9">
    <source>
        <dbReference type="ARBA" id="ARBA00023002"/>
    </source>
</evidence>
<keyword evidence="7" id="KW-0862">Zinc</keyword>
<dbReference type="GO" id="GO:0009231">
    <property type="term" value="P:riboflavin biosynthetic process"/>
    <property type="evidence" value="ECO:0007669"/>
    <property type="project" value="UniProtKB-UniPathway"/>
</dbReference>
<dbReference type="PROSITE" id="PS51747">
    <property type="entry name" value="CYT_DCMP_DEAMINASES_2"/>
    <property type="match status" value="1"/>
</dbReference>
<evidence type="ECO:0000313" key="12">
    <source>
        <dbReference type="EMBL" id="VAW20429.1"/>
    </source>
</evidence>
<dbReference type="InterPro" id="IPR016193">
    <property type="entry name" value="Cytidine_deaminase-like"/>
</dbReference>
<keyword evidence="10" id="KW-0511">Multifunctional enzyme</keyword>
<dbReference type="InterPro" id="IPR024072">
    <property type="entry name" value="DHFR-like_dom_sf"/>
</dbReference>
<dbReference type="NCBIfam" id="TIGR00326">
    <property type="entry name" value="eubact_ribD"/>
    <property type="match status" value="1"/>
</dbReference>
<accession>A0A3B0U7F9</accession>
<name>A0A3B0U7F9_9ZZZZ</name>
<dbReference type="InterPro" id="IPR050765">
    <property type="entry name" value="Riboflavin_Biosynth_HTPR"/>
</dbReference>
<evidence type="ECO:0000259" key="11">
    <source>
        <dbReference type="PROSITE" id="PS51747"/>
    </source>
</evidence>
<comment type="pathway">
    <text evidence="2">Cofactor biosynthesis; riboflavin biosynthesis; 5-amino-6-(D-ribitylamino)uracil from GTP: step 2/4.</text>
</comment>
<evidence type="ECO:0000256" key="4">
    <source>
        <dbReference type="ARBA" id="ARBA00022619"/>
    </source>
</evidence>
<dbReference type="InterPro" id="IPR002125">
    <property type="entry name" value="CMP_dCMP_dom"/>
</dbReference>
<feature type="domain" description="CMP/dCMP-type deaminase" evidence="11">
    <location>
        <begin position="2"/>
        <end position="126"/>
    </location>
</feature>
<keyword evidence="4" id="KW-0686">Riboflavin biosynthesis</keyword>
<dbReference type="CDD" id="cd01284">
    <property type="entry name" value="Riboflavin_deaminase-reductase"/>
    <property type="match status" value="1"/>
</dbReference>
<dbReference type="PANTHER" id="PTHR38011">
    <property type="entry name" value="DIHYDROFOLATE REDUCTASE FAMILY PROTEIN (AFU_ORTHOLOGUE AFUA_8G06820)"/>
    <property type="match status" value="1"/>
</dbReference>
<dbReference type="Gene3D" id="3.40.140.10">
    <property type="entry name" value="Cytidine Deaminase, domain 2"/>
    <property type="match status" value="1"/>
</dbReference>
<dbReference type="PIRSF" id="PIRSF006769">
    <property type="entry name" value="RibD"/>
    <property type="match status" value="1"/>
</dbReference>
<dbReference type="UniPathway" id="UPA00275">
    <property type="reaction ID" value="UER00401"/>
</dbReference>
<dbReference type="GO" id="GO:0008270">
    <property type="term" value="F:zinc ion binding"/>
    <property type="evidence" value="ECO:0007669"/>
    <property type="project" value="InterPro"/>
</dbReference>
<keyword evidence="6 12" id="KW-0378">Hydrolase</keyword>
<evidence type="ECO:0000256" key="3">
    <source>
        <dbReference type="ARBA" id="ARBA00004910"/>
    </source>
</evidence>
<evidence type="ECO:0000256" key="1">
    <source>
        <dbReference type="ARBA" id="ARBA00001947"/>
    </source>
</evidence>
<sequence>MTTGGKYMLRCIELARLGIGETYPNPMVGCVIVHNGKIIGEGYHQKSGQPHAEANAIHSVKHRRLLKESTLYVSLEPCSHFGRTPPCSDLIISENIPKVVIGSVDPYAEVAGRGIERLKNAGIDVEVGVMGKECRILNKRFFTYHTEKRPFIILKWAQTQDGFIDINRSGGENGQPTWITNELSRRLVHKTRAEEAAILVGTGTVLKDNPALTVRSWHGENPVRVVLDRNLSLPKTMRIFDPPTKTIVFNSKVDLSENNILFIQADFGDTLLKKILATLYSMGIQSLIVEGGANTLQSFIDAGLWDEAHLYTGPIFFGDGVKAPQLNSTPVYAEGLDNCRLFIFEKKHPGQ</sequence>
<dbReference type="EMBL" id="UOEP01000120">
    <property type="protein sequence ID" value="VAW20429.1"/>
    <property type="molecule type" value="Genomic_DNA"/>
</dbReference>
<dbReference type="GO" id="GO:0008703">
    <property type="term" value="F:5-amino-6-(5-phosphoribosylamino)uracil reductase activity"/>
    <property type="evidence" value="ECO:0007669"/>
    <property type="project" value="UniProtKB-EC"/>
</dbReference>
<evidence type="ECO:0000256" key="6">
    <source>
        <dbReference type="ARBA" id="ARBA00022801"/>
    </source>
</evidence>
<dbReference type="InterPro" id="IPR004794">
    <property type="entry name" value="Eubact_RibD"/>
</dbReference>
<comment type="pathway">
    <text evidence="3">Cofactor biosynthesis; riboflavin biosynthesis; 5-amino-6-(D-ribitylamino)uracil from GTP: step 3/4.</text>
</comment>
<dbReference type="AlphaFoldDB" id="A0A3B0U7F9"/>
<dbReference type="FunFam" id="3.40.140.10:FF:000025">
    <property type="entry name" value="Riboflavin biosynthesis protein RibD"/>
    <property type="match status" value="1"/>
</dbReference>
<dbReference type="SUPFAM" id="SSF53927">
    <property type="entry name" value="Cytidine deaminase-like"/>
    <property type="match status" value="1"/>
</dbReference>
<comment type="cofactor">
    <cofactor evidence="1">
        <name>Zn(2+)</name>
        <dbReference type="ChEBI" id="CHEBI:29105"/>
    </cofactor>
</comment>
<protein>
    <submittedName>
        <fullName evidence="12">Diaminohydroxyphosphoribosylaminopyrimidine deaminase / 5-amino-6-(5-phosphoribosylamino)uracil reductase</fullName>
        <ecNumber evidence="12">1.1.1.193</ecNumber>
        <ecNumber evidence="12">3.5.4.26</ecNumber>
    </submittedName>
</protein>
<evidence type="ECO:0000256" key="10">
    <source>
        <dbReference type="ARBA" id="ARBA00023268"/>
    </source>
</evidence>